<protein>
    <submittedName>
        <fullName evidence="1">Uncharacterized protein</fullName>
    </submittedName>
</protein>
<sequence>MKTVEKFNELFEEVVEFDEVDQDIYIDELGTIDKPIQPLIYALGEVGDIMPAIANGGSRENTPYHVEFSVLYNRHDLADALLIYVKRECSHIHVITERDIIDVGDKFIFSYRIEFVDDPTESEIREVSDVVHRFKERYL</sequence>
<proteinExistence type="predicted"/>
<organism evidence="1 2">
    <name type="scientific">Salibacterium salarium</name>
    <dbReference type="NCBI Taxonomy" id="284579"/>
    <lineage>
        <taxon>Bacteria</taxon>
        <taxon>Bacillati</taxon>
        <taxon>Bacillota</taxon>
        <taxon>Bacilli</taxon>
        <taxon>Bacillales</taxon>
        <taxon>Bacillaceae</taxon>
    </lineage>
</organism>
<name>A0A428NA68_9BACI</name>
<dbReference type="AlphaFoldDB" id="A0A428NA68"/>
<accession>A0A428NA68</accession>
<comment type="caution">
    <text evidence="1">The sequence shown here is derived from an EMBL/GenBank/DDBJ whole genome shotgun (WGS) entry which is preliminary data.</text>
</comment>
<keyword evidence="2" id="KW-1185">Reference proteome</keyword>
<reference evidence="1 2" key="1">
    <citation type="submission" date="2018-10" db="EMBL/GenBank/DDBJ databases">
        <title>Draft genome sequence of Bacillus salarius IM0101, isolated from a hypersaline soil in Inner Mongolia, China.</title>
        <authorList>
            <person name="Yamprayoonswat W."/>
            <person name="Boonvisut S."/>
            <person name="Jumpathong W."/>
            <person name="Sittihan S."/>
            <person name="Ruangsuj P."/>
            <person name="Wanthongcharoen S."/>
            <person name="Thongpramul N."/>
            <person name="Pimmason S."/>
            <person name="Yu B."/>
            <person name="Yasawong M."/>
        </authorList>
    </citation>
    <scope>NUCLEOTIDE SEQUENCE [LARGE SCALE GENOMIC DNA]</scope>
    <source>
        <strain evidence="1 2">IM0101</strain>
    </source>
</reference>
<dbReference type="RefSeq" id="WP_125553782.1">
    <property type="nucleotide sequence ID" value="NZ_RBVX01000001.1"/>
</dbReference>
<dbReference type="Proteomes" id="UP000275076">
    <property type="component" value="Unassembled WGS sequence"/>
</dbReference>
<evidence type="ECO:0000313" key="1">
    <source>
        <dbReference type="EMBL" id="RSL35299.1"/>
    </source>
</evidence>
<evidence type="ECO:0000313" key="2">
    <source>
        <dbReference type="Proteomes" id="UP000275076"/>
    </source>
</evidence>
<dbReference type="EMBL" id="RBVX01000001">
    <property type="protein sequence ID" value="RSL35299.1"/>
    <property type="molecule type" value="Genomic_DNA"/>
</dbReference>
<gene>
    <name evidence="1" type="ORF">D7Z54_01670</name>
</gene>